<organism evidence="2 3">
    <name type="scientific">Pseudooceanicola marinus</name>
    <dbReference type="NCBI Taxonomy" id="396013"/>
    <lineage>
        <taxon>Bacteria</taxon>
        <taxon>Pseudomonadati</taxon>
        <taxon>Pseudomonadota</taxon>
        <taxon>Alphaproteobacteria</taxon>
        <taxon>Rhodobacterales</taxon>
        <taxon>Paracoccaceae</taxon>
        <taxon>Pseudooceanicola</taxon>
    </lineage>
</organism>
<reference evidence="2 3" key="1">
    <citation type="submission" date="2017-03" db="EMBL/GenBank/DDBJ databases">
        <authorList>
            <person name="Afonso C.L."/>
            <person name="Miller P.J."/>
            <person name="Scott M.A."/>
            <person name="Spackman E."/>
            <person name="Goraichik I."/>
            <person name="Dimitrov K.M."/>
            <person name="Suarez D.L."/>
            <person name="Swayne D.E."/>
        </authorList>
    </citation>
    <scope>NUCLEOTIDE SEQUENCE [LARGE SCALE GENOMIC DNA]</scope>
    <source>
        <strain evidence="2 3">CECT 7751</strain>
    </source>
</reference>
<dbReference type="GO" id="GO:0005886">
    <property type="term" value="C:plasma membrane"/>
    <property type="evidence" value="ECO:0007669"/>
    <property type="project" value="InterPro"/>
</dbReference>
<dbReference type="AlphaFoldDB" id="A0A1X6ZF44"/>
<name>A0A1X6ZF44_9RHOB</name>
<feature type="domain" description="Anti-sigma K factor RskA C-terminal" evidence="1">
    <location>
        <begin position="113"/>
        <end position="239"/>
    </location>
</feature>
<keyword evidence="3" id="KW-1185">Reference proteome</keyword>
<dbReference type="EMBL" id="FWFN01000004">
    <property type="protein sequence ID" value="SLN49981.1"/>
    <property type="molecule type" value="Genomic_DNA"/>
</dbReference>
<protein>
    <submittedName>
        <fullName evidence="2">Anti-sigma-K factor rskA</fullName>
    </submittedName>
</protein>
<dbReference type="OrthoDB" id="9816387at2"/>
<dbReference type="InterPro" id="IPR051474">
    <property type="entry name" value="Anti-sigma-K/W_factor"/>
</dbReference>
<dbReference type="PANTHER" id="PTHR37461:SF1">
    <property type="entry name" value="ANTI-SIGMA-K FACTOR RSKA"/>
    <property type="match status" value="1"/>
</dbReference>
<evidence type="ECO:0000313" key="3">
    <source>
        <dbReference type="Proteomes" id="UP000193963"/>
    </source>
</evidence>
<dbReference type="Proteomes" id="UP000193963">
    <property type="component" value="Unassembled WGS sequence"/>
</dbReference>
<sequence>MSDTPPPPSDDTPPDSDLLRAAEYVLGLLEPAEAETFEARLATDPALRALTAAWADDLVAITDTIPEAQVPDHVWQALQARLWPKARAEGGAIPRSWRGFLASLGLGELVIGTVAAALLAFVAWEFGWMQPDPDLAAPEYVAEIGEVTGPVRFAAGYDADSATLALERLAGTAAAGRSLELWLIAGDAAPVSVAVWPEEAGRQEIVLPAGLAARVPEAVLAVSDEPAGGSPTGAPTGAVLATGTVRAVAG</sequence>
<dbReference type="InterPro" id="IPR018764">
    <property type="entry name" value="RskA_C"/>
</dbReference>
<dbReference type="PANTHER" id="PTHR37461">
    <property type="entry name" value="ANTI-SIGMA-K FACTOR RSKA"/>
    <property type="match status" value="1"/>
</dbReference>
<proteinExistence type="predicted"/>
<dbReference type="GO" id="GO:0016989">
    <property type="term" value="F:sigma factor antagonist activity"/>
    <property type="evidence" value="ECO:0007669"/>
    <property type="project" value="TreeGrafter"/>
</dbReference>
<dbReference type="Pfam" id="PF10099">
    <property type="entry name" value="RskA_C"/>
    <property type="match status" value="1"/>
</dbReference>
<dbReference type="RefSeq" id="WP_085888464.1">
    <property type="nucleotide sequence ID" value="NZ_FWFN01000004.1"/>
</dbReference>
<accession>A0A1X6ZF44</accession>
<dbReference type="GO" id="GO:0006417">
    <property type="term" value="P:regulation of translation"/>
    <property type="evidence" value="ECO:0007669"/>
    <property type="project" value="TreeGrafter"/>
</dbReference>
<gene>
    <name evidence="2" type="ORF">PSM7751_02427</name>
</gene>
<evidence type="ECO:0000313" key="2">
    <source>
        <dbReference type="EMBL" id="SLN49981.1"/>
    </source>
</evidence>
<evidence type="ECO:0000259" key="1">
    <source>
        <dbReference type="Pfam" id="PF10099"/>
    </source>
</evidence>